<feature type="non-terminal residue" evidence="1">
    <location>
        <position position="1"/>
    </location>
</feature>
<dbReference type="Proteomes" id="UP000789405">
    <property type="component" value="Unassembled WGS sequence"/>
</dbReference>
<reference evidence="1" key="1">
    <citation type="submission" date="2021-06" db="EMBL/GenBank/DDBJ databases">
        <authorList>
            <person name="Kallberg Y."/>
            <person name="Tangrot J."/>
            <person name="Rosling A."/>
        </authorList>
    </citation>
    <scope>NUCLEOTIDE SEQUENCE</scope>
    <source>
        <strain evidence="1">MA453B</strain>
    </source>
</reference>
<name>A0A9N9KFT5_9GLOM</name>
<keyword evidence="2" id="KW-1185">Reference proteome</keyword>
<comment type="caution">
    <text evidence="1">The sequence shown here is derived from an EMBL/GenBank/DDBJ whole genome shotgun (WGS) entry which is preliminary data.</text>
</comment>
<evidence type="ECO:0000313" key="2">
    <source>
        <dbReference type="Proteomes" id="UP000789405"/>
    </source>
</evidence>
<feature type="non-terminal residue" evidence="1">
    <location>
        <position position="66"/>
    </location>
</feature>
<protein>
    <submittedName>
        <fullName evidence="1">2309_t:CDS:1</fullName>
    </submittedName>
</protein>
<evidence type="ECO:0000313" key="1">
    <source>
        <dbReference type="EMBL" id="CAG8827114.1"/>
    </source>
</evidence>
<proteinExistence type="predicted"/>
<accession>A0A9N9KFT5</accession>
<sequence>TLENSTCICKVCDKDKGVVGKWGSLILLMSITCHFEQKHLNTFKVFGKSATKLVHYSLYSIADKNH</sequence>
<dbReference type="EMBL" id="CAJVPY010069142">
    <property type="protein sequence ID" value="CAG8827114.1"/>
    <property type="molecule type" value="Genomic_DNA"/>
</dbReference>
<gene>
    <name evidence="1" type="ORF">DERYTH_LOCUS28224</name>
</gene>
<dbReference type="AlphaFoldDB" id="A0A9N9KFT5"/>
<organism evidence="1 2">
    <name type="scientific">Dentiscutata erythropus</name>
    <dbReference type="NCBI Taxonomy" id="1348616"/>
    <lineage>
        <taxon>Eukaryota</taxon>
        <taxon>Fungi</taxon>
        <taxon>Fungi incertae sedis</taxon>
        <taxon>Mucoromycota</taxon>
        <taxon>Glomeromycotina</taxon>
        <taxon>Glomeromycetes</taxon>
        <taxon>Diversisporales</taxon>
        <taxon>Gigasporaceae</taxon>
        <taxon>Dentiscutata</taxon>
    </lineage>
</organism>